<feature type="domain" description="Outer membrane protein beta-barrel" evidence="3">
    <location>
        <begin position="43"/>
        <end position="271"/>
    </location>
</feature>
<dbReference type="Gene3D" id="2.40.160.20">
    <property type="match status" value="1"/>
</dbReference>
<keyword evidence="5" id="KW-1185">Reference proteome</keyword>
<evidence type="ECO:0000259" key="3">
    <source>
        <dbReference type="Pfam" id="PF13505"/>
    </source>
</evidence>
<dbReference type="SUPFAM" id="SSF56925">
    <property type="entry name" value="OMPA-like"/>
    <property type="match status" value="1"/>
</dbReference>
<dbReference type="Pfam" id="PF13505">
    <property type="entry name" value="OMP_b-brl"/>
    <property type="match status" value="1"/>
</dbReference>
<organism evidence="4 5">
    <name type="scientific">Labrys wisconsinensis</name>
    <dbReference type="NCBI Taxonomy" id="425677"/>
    <lineage>
        <taxon>Bacteria</taxon>
        <taxon>Pseudomonadati</taxon>
        <taxon>Pseudomonadota</taxon>
        <taxon>Alphaproteobacteria</taxon>
        <taxon>Hyphomicrobiales</taxon>
        <taxon>Xanthobacteraceae</taxon>
        <taxon>Labrys</taxon>
    </lineage>
</organism>
<dbReference type="Proteomes" id="UP001242480">
    <property type="component" value="Unassembled WGS sequence"/>
</dbReference>
<proteinExistence type="predicted"/>
<dbReference type="InterPro" id="IPR011250">
    <property type="entry name" value="OMP/PagP_B-barrel"/>
</dbReference>
<evidence type="ECO:0000313" key="4">
    <source>
        <dbReference type="EMBL" id="MDQ0471232.1"/>
    </source>
</evidence>
<reference evidence="4 5" key="1">
    <citation type="submission" date="2023-07" db="EMBL/GenBank/DDBJ databases">
        <title>Genomic Encyclopedia of Type Strains, Phase IV (KMG-IV): sequencing the most valuable type-strain genomes for metagenomic binning, comparative biology and taxonomic classification.</title>
        <authorList>
            <person name="Goeker M."/>
        </authorList>
    </citation>
    <scope>NUCLEOTIDE SEQUENCE [LARGE SCALE GENOMIC DNA]</scope>
    <source>
        <strain evidence="4 5">DSM 19619</strain>
    </source>
</reference>
<evidence type="ECO:0000256" key="2">
    <source>
        <dbReference type="SAM" id="SignalP"/>
    </source>
</evidence>
<keyword evidence="1 2" id="KW-0732">Signal</keyword>
<protein>
    <submittedName>
        <fullName evidence="4">Opacity protein-like surface antigen</fullName>
    </submittedName>
</protein>
<feature type="chain" id="PRO_5047493409" evidence="2">
    <location>
        <begin position="24"/>
        <end position="274"/>
    </location>
</feature>
<sequence>MGSFRTLALTAGLVLAGPAAALAGDMPAVPEIQDWDTGPELGTNWYLRGSVGYSLWNEPKINGLWTQPAAPVSSRSLDGSWNAGLGFGYDFGGFRVDMTADYIGRQDVKLGFGAFDCDTGGGGAVCTGGAKSSVSAIPILVNAYADLGRWGGFSPYVGAGIGMAQVKFGSWQTQEACSANGGTCPSPFSGDGAGSFGNGGTTSWNFAWALMAGVSYAVSQNLSLDFGYRFLDIADAKASGGYTYPSSPAAALGDVKYKDLYAHEFRVGFRYLVD</sequence>
<comment type="caution">
    <text evidence="4">The sequence shown here is derived from an EMBL/GenBank/DDBJ whole genome shotgun (WGS) entry which is preliminary data.</text>
</comment>
<evidence type="ECO:0000256" key="1">
    <source>
        <dbReference type="ARBA" id="ARBA00022729"/>
    </source>
</evidence>
<gene>
    <name evidence="4" type="ORF">QO011_004255</name>
</gene>
<feature type="signal peptide" evidence="2">
    <location>
        <begin position="1"/>
        <end position="23"/>
    </location>
</feature>
<name>A0ABU0JAE2_9HYPH</name>
<accession>A0ABU0JAE2</accession>
<dbReference type="RefSeq" id="WP_307276009.1">
    <property type="nucleotide sequence ID" value="NZ_JAUSVX010000008.1"/>
</dbReference>
<dbReference type="EMBL" id="JAUSVX010000008">
    <property type="protein sequence ID" value="MDQ0471232.1"/>
    <property type="molecule type" value="Genomic_DNA"/>
</dbReference>
<dbReference type="InterPro" id="IPR027385">
    <property type="entry name" value="Beta-barrel_OMP"/>
</dbReference>
<evidence type="ECO:0000313" key="5">
    <source>
        <dbReference type="Proteomes" id="UP001242480"/>
    </source>
</evidence>